<keyword evidence="3" id="KW-0255">Endonuclease</keyword>
<keyword evidence="6" id="KW-0229">DNA integration</keyword>
<keyword evidence="7" id="KW-0695">RNA-directed DNA polymerase</keyword>
<dbReference type="GO" id="GO:0015074">
    <property type="term" value="P:DNA integration"/>
    <property type="evidence" value="ECO:0007669"/>
    <property type="project" value="UniProtKB-KW"/>
</dbReference>
<dbReference type="Gene3D" id="3.30.420.10">
    <property type="entry name" value="Ribonuclease H-like superfamily/Ribonuclease H"/>
    <property type="match status" value="1"/>
</dbReference>
<dbReference type="PANTHER" id="PTHR42648">
    <property type="entry name" value="TRANSPOSASE, PUTATIVE-RELATED"/>
    <property type="match status" value="1"/>
</dbReference>
<keyword evidence="2" id="KW-0479">Metal-binding</keyword>
<evidence type="ECO:0000256" key="2">
    <source>
        <dbReference type="ARBA" id="ARBA00022723"/>
    </source>
</evidence>
<evidence type="ECO:0000256" key="3">
    <source>
        <dbReference type="ARBA" id="ARBA00022759"/>
    </source>
</evidence>
<feature type="non-terminal residue" evidence="10">
    <location>
        <position position="57"/>
    </location>
</feature>
<dbReference type="Proteomes" id="UP000265520">
    <property type="component" value="Unassembled WGS sequence"/>
</dbReference>
<dbReference type="GO" id="GO:0003887">
    <property type="term" value="F:DNA-directed DNA polymerase activity"/>
    <property type="evidence" value="ECO:0007669"/>
    <property type="project" value="UniProtKB-KW"/>
</dbReference>
<evidence type="ECO:0000256" key="1">
    <source>
        <dbReference type="ARBA" id="ARBA00022722"/>
    </source>
</evidence>
<dbReference type="AlphaFoldDB" id="A0A392SZG9"/>
<name>A0A392SZG9_9FABA</name>
<dbReference type="GO" id="GO:0046872">
    <property type="term" value="F:metal ion binding"/>
    <property type="evidence" value="ECO:0007669"/>
    <property type="project" value="UniProtKB-KW"/>
</dbReference>
<keyword evidence="8" id="KW-0808">Transferase</keyword>
<keyword evidence="8" id="KW-0548">Nucleotidyltransferase</keyword>
<keyword evidence="11" id="KW-1185">Reference proteome</keyword>
<proteinExistence type="predicted"/>
<dbReference type="PANTHER" id="PTHR42648:SF11">
    <property type="entry name" value="TRANSPOSON TY4-P GAG-POL POLYPROTEIN"/>
    <property type="match status" value="1"/>
</dbReference>
<keyword evidence="5" id="KW-0460">Magnesium</keyword>
<dbReference type="EMBL" id="LXQA010470656">
    <property type="protein sequence ID" value="MCI53892.1"/>
    <property type="molecule type" value="Genomic_DNA"/>
</dbReference>
<dbReference type="GO" id="GO:0004519">
    <property type="term" value="F:endonuclease activity"/>
    <property type="evidence" value="ECO:0007669"/>
    <property type="project" value="UniProtKB-KW"/>
</dbReference>
<evidence type="ECO:0000256" key="9">
    <source>
        <dbReference type="ARBA" id="ARBA00023172"/>
    </source>
</evidence>
<dbReference type="InterPro" id="IPR036397">
    <property type="entry name" value="RNaseH_sf"/>
</dbReference>
<protein>
    <submittedName>
        <fullName evidence="10">Copia-type polyprotein</fullName>
    </submittedName>
</protein>
<dbReference type="GO" id="GO:0006310">
    <property type="term" value="P:DNA recombination"/>
    <property type="evidence" value="ECO:0007669"/>
    <property type="project" value="UniProtKB-KW"/>
</dbReference>
<evidence type="ECO:0000313" key="10">
    <source>
        <dbReference type="EMBL" id="MCI53892.1"/>
    </source>
</evidence>
<dbReference type="InterPro" id="IPR039537">
    <property type="entry name" value="Retrotran_Ty1/copia-like"/>
</dbReference>
<accession>A0A392SZG9</accession>
<sequence length="57" mass="6400">MNMARSMLKGKGMPNRFRAEAAATSVYIINRCPTKKLLDKTPYEAWTGVKPSVGHFK</sequence>
<evidence type="ECO:0000256" key="5">
    <source>
        <dbReference type="ARBA" id="ARBA00022842"/>
    </source>
</evidence>
<keyword evidence="1" id="KW-0540">Nuclease</keyword>
<evidence type="ECO:0000256" key="8">
    <source>
        <dbReference type="ARBA" id="ARBA00022932"/>
    </source>
</evidence>
<evidence type="ECO:0000256" key="4">
    <source>
        <dbReference type="ARBA" id="ARBA00022801"/>
    </source>
</evidence>
<organism evidence="10 11">
    <name type="scientific">Trifolium medium</name>
    <dbReference type="NCBI Taxonomy" id="97028"/>
    <lineage>
        <taxon>Eukaryota</taxon>
        <taxon>Viridiplantae</taxon>
        <taxon>Streptophyta</taxon>
        <taxon>Embryophyta</taxon>
        <taxon>Tracheophyta</taxon>
        <taxon>Spermatophyta</taxon>
        <taxon>Magnoliopsida</taxon>
        <taxon>eudicotyledons</taxon>
        <taxon>Gunneridae</taxon>
        <taxon>Pentapetalae</taxon>
        <taxon>rosids</taxon>
        <taxon>fabids</taxon>
        <taxon>Fabales</taxon>
        <taxon>Fabaceae</taxon>
        <taxon>Papilionoideae</taxon>
        <taxon>50 kb inversion clade</taxon>
        <taxon>NPAAA clade</taxon>
        <taxon>Hologalegina</taxon>
        <taxon>IRL clade</taxon>
        <taxon>Trifolieae</taxon>
        <taxon>Trifolium</taxon>
    </lineage>
</organism>
<dbReference type="GO" id="GO:0016787">
    <property type="term" value="F:hydrolase activity"/>
    <property type="evidence" value="ECO:0007669"/>
    <property type="project" value="UniProtKB-KW"/>
</dbReference>
<keyword evidence="8" id="KW-0239">DNA-directed DNA polymerase</keyword>
<reference evidence="10 11" key="1">
    <citation type="journal article" date="2018" name="Front. Plant Sci.">
        <title>Red Clover (Trifolium pratense) and Zigzag Clover (T. medium) - A Picture of Genomic Similarities and Differences.</title>
        <authorList>
            <person name="Dluhosova J."/>
            <person name="Istvanek J."/>
            <person name="Nedelnik J."/>
            <person name="Repkova J."/>
        </authorList>
    </citation>
    <scope>NUCLEOTIDE SEQUENCE [LARGE SCALE GENOMIC DNA]</scope>
    <source>
        <strain evidence="11">cv. 10/8</strain>
        <tissue evidence="10">Leaf</tissue>
    </source>
</reference>
<dbReference type="GO" id="GO:0003964">
    <property type="term" value="F:RNA-directed DNA polymerase activity"/>
    <property type="evidence" value="ECO:0007669"/>
    <property type="project" value="UniProtKB-KW"/>
</dbReference>
<evidence type="ECO:0000313" key="11">
    <source>
        <dbReference type="Proteomes" id="UP000265520"/>
    </source>
</evidence>
<comment type="caution">
    <text evidence="10">The sequence shown here is derived from an EMBL/GenBank/DDBJ whole genome shotgun (WGS) entry which is preliminary data.</text>
</comment>
<keyword evidence="4" id="KW-0378">Hydrolase</keyword>
<dbReference type="SUPFAM" id="SSF53098">
    <property type="entry name" value="Ribonuclease H-like"/>
    <property type="match status" value="1"/>
</dbReference>
<dbReference type="InterPro" id="IPR012337">
    <property type="entry name" value="RNaseH-like_sf"/>
</dbReference>
<evidence type="ECO:0000256" key="6">
    <source>
        <dbReference type="ARBA" id="ARBA00022908"/>
    </source>
</evidence>
<dbReference type="GO" id="GO:0003676">
    <property type="term" value="F:nucleic acid binding"/>
    <property type="evidence" value="ECO:0007669"/>
    <property type="project" value="InterPro"/>
</dbReference>
<keyword evidence="9" id="KW-0233">DNA recombination</keyword>
<evidence type="ECO:0000256" key="7">
    <source>
        <dbReference type="ARBA" id="ARBA00022918"/>
    </source>
</evidence>